<dbReference type="NCBIfam" id="TIGR01509">
    <property type="entry name" value="HAD-SF-IA-v3"/>
    <property type="match status" value="1"/>
</dbReference>
<dbReference type="InterPro" id="IPR036412">
    <property type="entry name" value="HAD-like_sf"/>
</dbReference>
<dbReference type="EC" id="3.6.1.1" evidence="1"/>
<protein>
    <submittedName>
        <fullName evidence="1">Pyrophosphatase PpaX</fullName>
        <ecNumber evidence="1">3.6.1.1</ecNumber>
    </submittedName>
</protein>
<comment type="caution">
    <text evidence="1">The sequence shown here is derived from an EMBL/GenBank/DDBJ whole genome shotgun (WGS) entry which is preliminary data.</text>
</comment>
<dbReference type="GO" id="GO:0004427">
    <property type="term" value="F:inorganic diphosphate phosphatase activity"/>
    <property type="evidence" value="ECO:0007669"/>
    <property type="project" value="UniProtKB-EC"/>
</dbReference>
<dbReference type="InterPro" id="IPR050155">
    <property type="entry name" value="HAD-like_hydrolase_sf"/>
</dbReference>
<sequence>MATMFSGVLFDFDGTLVDTTELVIKSFQHTLKPYLGRTVKPEEVYPYFGIPLRDGLLAFMPDRPELVNEMIEVYRRFSEEHFDDLVRLCPGVREGLEYLKAAGIKLGIVTSRVRDTTLYGLRLFNLKDFFPVVVTMEDVGSHKPDPEPVLRGVELLGLSPAAVAMIGDSPHDIMAARAAGVTSVAATWSKIPRELLLAARPHVVVDTMAEFVDFCIDGSRQKYVE</sequence>
<keyword evidence="2" id="KW-1185">Reference proteome</keyword>
<dbReference type="InterPro" id="IPR041492">
    <property type="entry name" value="HAD_2"/>
</dbReference>
<dbReference type="Gene3D" id="3.40.50.1000">
    <property type="entry name" value="HAD superfamily/HAD-like"/>
    <property type="match status" value="1"/>
</dbReference>
<dbReference type="PANTHER" id="PTHR43434:SF26">
    <property type="entry name" value="PYROPHOSPHATASE PPAX"/>
    <property type="match status" value="1"/>
</dbReference>
<name>A0A2T0ALT2_9FIRM</name>
<evidence type="ECO:0000313" key="2">
    <source>
        <dbReference type="Proteomes" id="UP000238415"/>
    </source>
</evidence>
<organism evidence="1 2">
    <name type="scientific">Neomoorella humiferrea</name>
    <dbReference type="NCBI Taxonomy" id="676965"/>
    <lineage>
        <taxon>Bacteria</taxon>
        <taxon>Bacillati</taxon>
        <taxon>Bacillota</taxon>
        <taxon>Clostridia</taxon>
        <taxon>Neomoorellales</taxon>
        <taxon>Neomoorellaceae</taxon>
        <taxon>Neomoorella</taxon>
    </lineage>
</organism>
<dbReference type="GO" id="GO:0005829">
    <property type="term" value="C:cytosol"/>
    <property type="evidence" value="ECO:0007669"/>
    <property type="project" value="TreeGrafter"/>
</dbReference>
<reference evidence="1 2" key="1">
    <citation type="submission" date="2018-03" db="EMBL/GenBank/DDBJ databases">
        <title>Genome sequence of Moorella humiferrea DSM 23265.</title>
        <authorList>
            <person name="Poehlein A."/>
            <person name="Daniel R."/>
        </authorList>
    </citation>
    <scope>NUCLEOTIDE SEQUENCE [LARGE SCALE GENOMIC DNA]</scope>
    <source>
        <strain evidence="1 2">DSM 23265</strain>
    </source>
</reference>
<gene>
    <name evidence="1" type="primary">ppaX</name>
    <name evidence="1" type="ORF">MOHU_22330</name>
</gene>
<dbReference type="EMBL" id="PVXM01000052">
    <property type="protein sequence ID" value="PRR69693.1"/>
    <property type="molecule type" value="Genomic_DNA"/>
</dbReference>
<dbReference type="SFLD" id="SFLDG01129">
    <property type="entry name" value="C1.5:_HAD__Beta-PGM__Phosphata"/>
    <property type="match status" value="1"/>
</dbReference>
<dbReference type="SUPFAM" id="SSF56784">
    <property type="entry name" value="HAD-like"/>
    <property type="match status" value="1"/>
</dbReference>
<dbReference type="Gene3D" id="1.10.150.240">
    <property type="entry name" value="Putative phosphatase, domain 2"/>
    <property type="match status" value="1"/>
</dbReference>
<dbReference type="CDD" id="cd02616">
    <property type="entry name" value="HAD_PPase"/>
    <property type="match status" value="1"/>
</dbReference>
<dbReference type="SFLD" id="SFLDG01135">
    <property type="entry name" value="C1.5.6:_HAD__Beta-PGM__Phospha"/>
    <property type="match status" value="1"/>
</dbReference>
<dbReference type="Proteomes" id="UP000238415">
    <property type="component" value="Unassembled WGS sequence"/>
</dbReference>
<keyword evidence="1" id="KW-0378">Hydrolase</keyword>
<proteinExistence type="predicted"/>
<dbReference type="InterPro" id="IPR006439">
    <property type="entry name" value="HAD-SF_hydro_IA"/>
</dbReference>
<dbReference type="PANTHER" id="PTHR43434">
    <property type="entry name" value="PHOSPHOGLYCOLATE PHOSPHATASE"/>
    <property type="match status" value="1"/>
</dbReference>
<dbReference type="AlphaFoldDB" id="A0A2T0ALT2"/>
<dbReference type="RefSeq" id="WP_170066377.1">
    <property type="nucleotide sequence ID" value="NZ_CP136419.1"/>
</dbReference>
<evidence type="ECO:0000313" key="1">
    <source>
        <dbReference type="EMBL" id="PRR69693.1"/>
    </source>
</evidence>
<dbReference type="Pfam" id="PF13419">
    <property type="entry name" value="HAD_2"/>
    <property type="match status" value="1"/>
</dbReference>
<dbReference type="InterPro" id="IPR023214">
    <property type="entry name" value="HAD_sf"/>
</dbReference>
<dbReference type="SFLD" id="SFLDS00003">
    <property type="entry name" value="Haloacid_Dehalogenase"/>
    <property type="match status" value="1"/>
</dbReference>
<accession>A0A2T0ALT2</accession>
<dbReference type="GO" id="GO:0006281">
    <property type="term" value="P:DNA repair"/>
    <property type="evidence" value="ECO:0007669"/>
    <property type="project" value="TreeGrafter"/>
</dbReference>
<dbReference type="InterPro" id="IPR023198">
    <property type="entry name" value="PGP-like_dom2"/>
</dbReference>
<dbReference type="GO" id="GO:0008967">
    <property type="term" value="F:phosphoglycolate phosphatase activity"/>
    <property type="evidence" value="ECO:0007669"/>
    <property type="project" value="TreeGrafter"/>
</dbReference>
<dbReference type="NCBIfam" id="TIGR01549">
    <property type="entry name" value="HAD-SF-IA-v1"/>
    <property type="match status" value="1"/>
</dbReference>